<dbReference type="Gene3D" id="6.10.140.60">
    <property type="match status" value="1"/>
</dbReference>
<feature type="active site" evidence="3">
    <location>
        <position position="284"/>
    </location>
</feature>
<feature type="disulfide bond" evidence="4">
    <location>
        <begin position="112"/>
        <end position="117"/>
    </location>
</feature>
<reference evidence="8" key="1">
    <citation type="journal article" date="2006" name="Gene">
        <title>Evolutionary fate of duplicate genes encoding aspartic proteinases. Nothepsin case study.</title>
        <authorList>
            <person name="Borrelli L."/>
            <person name="De Stasio R."/>
            <person name="Filosa S."/>
            <person name="Parisi E."/>
            <person name="Riggio M."/>
            <person name="Scudiero R."/>
            <person name="Trinchella F."/>
        </authorList>
    </citation>
    <scope>NUCLEOTIDE SEQUENCE</scope>
    <source>
        <tissue evidence="8">Liver</tissue>
    </source>
</reference>
<evidence type="ECO:0000256" key="3">
    <source>
        <dbReference type="PIRSR" id="PIRSR601461-1"/>
    </source>
</evidence>
<accession>Q4R000</accession>
<dbReference type="EMBL" id="AJ876601">
    <property type="protein sequence ID" value="CAI46901.1"/>
    <property type="molecule type" value="mRNA"/>
</dbReference>
<dbReference type="GO" id="GO:0004190">
    <property type="term" value="F:aspartic-type endopeptidase activity"/>
    <property type="evidence" value="ECO:0007669"/>
    <property type="project" value="UniProtKB-KW"/>
</dbReference>
<proteinExistence type="evidence at transcript level"/>
<feature type="active site" evidence="3">
    <location>
        <position position="99"/>
    </location>
</feature>
<dbReference type="InterPro" id="IPR001969">
    <property type="entry name" value="Aspartic_peptidase_AS"/>
</dbReference>
<keyword evidence="5" id="KW-0064">Aspartyl protease</keyword>
<evidence type="ECO:0000256" key="6">
    <source>
        <dbReference type="SAM" id="SignalP"/>
    </source>
</evidence>
<dbReference type="SUPFAM" id="SSF50630">
    <property type="entry name" value="Acid proteases"/>
    <property type="match status" value="1"/>
</dbReference>
<evidence type="ECO:0000259" key="7">
    <source>
        <dbReference type="PROSITE" id="PS51767"/>
    </source>
</evidence>
<dbReference type="InterPro" id="IPR033121">
    <property type="entry name" value="PEPTIDASE_A1"/>
</dbReference>
<evidence type="ECO:0000313" key="8">
    <source>
        <dbReference type="EMBL" id="CAI46901.1"/>
    </source>
</evidence>
<keyword evidence="5" id="KW-0378">Hydrolase</keyword>
<evidence type="ECO:0000256" key="2">
    <source>
        <dbReference type="ARBA" id="ARBA00023157"/>
    </source>
</evidence>
<dbReference type="FunFam" id="2.40.70.10:FF:000006">
    <property type="entry name" value="Cathepsin E"/>
    <property type="match status" value="1"/>
</dbReference>
<dbReference type="GO" id="GO:0006508">
    <property type="term" value="P:proteolysis"/>
    <property type="evidence" value="ECO:0007669"/>
    <property type="project" value="UniProtKB-KW"/>
</dbReference>
<sequence length="414" mass="46685">MRVLLAFWVYIPCLTAVVRIPLTRFESIRGKLRKRGELHKLLEDRQPDIFGQRYPHCLPSDINLSQGLATERLYDYMNAQYYGEVSVGTPPQRFTVVFDTGSSDFWVPSARCYSKACSMHKRFESFMSYSYAQVGEPFYLQYGTGSLIGVTAKDTVQFSNLSIEAQDFGEVRYEPDLTFTFAHFDGVLGLGYPSLSVLHGLPVFDGMLRQQLIEEPVFSFILNRGGNTENGGELIFGGIDHSLYKGSIHWVPVTEQKYWKIHMDNVKIQGHIAACKDGCAAIVDSGTSLITGPPSQIIRLQQKIGAHPAPHGEFIVDCRRLSSLPPITFTIGQREYTITSKQYIIKQTSGGEAFCLSGFQALDLGPRSKPMWILGDVFIGQYYTVFDRANDRVGFARPNDRSILYNHYTFAWVI</sequence>
<dbReference type="PROSITE" id="PS51767">
    <property type="entry name" value="PEPTIDASE_A1"/>
    <property type="match status" value="1"/>
</dbReference>
<dbReference type="Pfam" id="PF00026">
    <property type="entry name" value="Asp"/>
    <property type="match status" value="1"/>
</dbReference>
<dbReference type="PROSITE" id="PS00141">
    <property type="entry name" value="ASP_PROTEASE"/>
    <property type="match status" value="2"/>
</dbReference>
<feature type="domain" description="Peptidase A1" evidence="7">
    <location>
        <begin position="81"/>
        <end position="396"/>
    </location>
</feature>
<dbReference type="InterPro" id="IPR021109">
    <property type="entry name" value="Peptidase_aspartic_dom_sf"/>
</dbReference>
<dbReference type="PRINTS" id="PR00792">
    <property type="entry name" value="PEPSIN"/>
</dbReference>
<evidence type="ECO:0000256" key="1">
    <source>
        <dbReference type="ARBA" id="ARBA00007447"/>
    </source>
</evidence>
<dbReference type="MEROPS" id="A01.045"/>
<organism evidence="8">
    <name type="scientific">Podarcis siculus</name>
    <name type="common">Italian wall lizard</name>
    <dbReference type="NCBI Taxonomy" id="65484"/>
    <lineage>
        <taxon>Eukaryota</taxon>
        <taxon>Metazoa</taxon>
        <taxon>Chordata</taxon>
        <taxon>Craniata</taxon>
        <taxon>Vertebrata</taxon>
        <taxon>Euteleostomi</taxon>
        <taxon>Lepidosauria</taxon>
        <taxon>Squamata</taxon>
        <taxon>Bifurcata</taxon>
        <taxon>Unidentata</taxon>
        <taxon>Episquamata</taxon>
        <taxon>Laterata</taxon>
        <taxon>Lacertibaenia</taxon>
        <taxon>Lacertidae</taxon>
        <taxon>Podarcis</taxon>
    </lineage>
</organism>
<keyword evidence="2 4" id="KW-1015">Disulfide bond</keyword>
<dbReference type="Pfam" id="PF07966">
    <property type="entry name" value="A1_Propeptide"/>
    <property type="match status" value="1"/>
</dbReference>
<comment type="similarity">
    <text evidence="1 5">Belongs to the peptidase A1 family.</text>
</comment>
<evidence type="ECO:0000256" key="5">
    <source>
        <dbReference type="RuleBase" id="RU000454"/>
    </source>
</evidence>
<dbReference type="InterPro" id="IPR001461">
    <property type="entry name" value="Aspartic_peptidase_A1"/>
</dbReference>
<dbReference type="FunFam" id="2.40.70.10:FF:000004">
    <property type="entry name" value="Pepsin A"/>
    <property type="match status" value="1"/>
</dbReference>
<gene>
    <name evidence="8" type="primary">nots</name>
</gene>
<dbReference type="InterPro" id="IPR012848">
    <property type="entry name" value="Aspartic_peptidase_N"/>
</dbReference>
<keyword evidence="6" id="KW-0732">Signal</keyword>
<protein>
    <submittedName>
        <fullName evidence="8">Nothepsin</fullName>
    </submittedName>
</protein>
<dbReference type="Gene3D" id="2.40.70.10">
    <property type="entry name" value="Acid Proteases"/>
    <property type="match status" value="2"/>
</dbReference>
<dbReference type="AlphaFoldDB" id="Q4R000"/>
<feature type="disulfide bond" evidence="4">
    <location>
        <begin position="318"/>
        <end position="355"/>
    </location>
</feature>
<name>Q4R000_PODSI</name>
<dbReference type="PANTHER" id="PTHR47966">
    <property type="entry name" value="BETA-SITE APP-CLEAVING ENZYME, ISOFORM A-RELATED"/>
    <property type="match status" value="1"/>
</dbReference>
<feature type="disulfide bond" evidence="4">
    <location>
        <begin position="275"/>
        <end position="279"/>
    </location>
</feature>
<feature type="chain" id="PRO_5004242689" evidence="6">
    <location>
        <begin position="17"/>
        <end position="414"/>
    </location>
</feature>
<dbReference type="PANTHER" id="PTHR47966:SF37">
    <property type="entry name" value="CATHEPSIN E-A-LIKE"/>
    <property type="match status" value="1"/>
</dbReference>
<feature type="signal peptide" evidence="6">
    <location>
        <begin position="1"/>
        <end position="16"/>
    </location>
</feature>
<evidence type="ECO:0000256" key="4">
    <source>
        <dbReference type="PIRSR" id="PIRSR601461-2"/>
    </source>
</evidence>
<keyword evidence="5" id="KW-0645">Protease</keyword>